<dbReference type="RefSeq" id="XP_030842141.1">
    <property type="nucleotide sequence ID" value="XM_030986281.1"/>
</dbReference>
<dbReference type="InParanoid" id="A0A7M7NVI1"/>
<feature type="signal peptide" evidence="1">
    <location>
        <begin position="1"/>
        <end position="18"/>
    </location>
</feature>
<dbReference type="InterPro" id="IPR022041">
    <property type="entry name" value="Methyltransf_FA"/>
</dbReference>
<reference evidence="4" key="1">
    <citation type="submission" date="2015-02" db="EMBL/GenBank/DDBJ databases">
        <title>Genome sequencing for Strongylocentrotus purpuratus.</title>
        <authorList>
            <person name="Murali S."/>
            <person name="Liu Y."/>
            <person name="Vee V."/>
            <person name="English A."/>
            <person name="Wang M."/>
            <person name="Skinner E."/>
            <person name="Han Y."/>
            <person name="Muzny D.M."/>
            <person name="Worley K.C."/>
            <person name="Gibbs R.A."/>
        </authorList>
    </citation>
    <scope>NUCLEOTIDE SEQUENCE</scope>
</reference>
<evidence type="ECO:0000259" key="2">
    <source>
        <dbReference type="Pfam" id="PF12248"/>
    </source>
</evidence>
<feature type="chain" id="PRO_5029801421" description="Farnesoic acid O-methyl transferase domain-containing protein" evidence="1">
    <location>
        <begin position="19"/>
        <end position="494"/>
    </location>
</feature>
<evidence type="ECO:0000313" key="4">
    <source>
        <dbReference type="Proteomes" id="UP000007110"/>
    </source>
</evidence>
<feature type="domain" description="Farnesoic acid O-methyl transferase" evidence="2">
    <location>
        <begin position="212"/>
        <end position="328"/>
    </location>
</feature>
<keyword evidence="1" id="KW-0732">Signal</keyword>
<dbReference type="Pfam" id="PF12248">
    <property type="entry name" value="Methyltransf_FA"/>
    <property type="match status" value="3"/>
</dbReference>
<keyword evidence="4" id="KW-1185">Reference proteome</keyword>
<organism evidence="3 4">
    <name type="scientific">Strongylocentrotus purpuratus</name>
    <name type="common">Purple sea urchin</name>
    <dbReference type="NCBI Taxonomy" id="7668"/>
    <lineage>
        <taxon>Eukaryota</taxon>
        <taxon>Metazoa</taxon>
        <taxon>Echinodermata</taxon>
        <taxon>Eleutherozoa</taxon>
        <taxon>Echinozoa</taxon>
        <taxon>Echinoidea</taxon>
        <taxon>Euechinoidea</taxon>
        <taxon>Echinacea</taxon>
        <taxon>Camarodonta</taxon>
        <taxon>Echinidea</taxon>
        <taxon>Strongylocentrotidae</taxon>
        <taxon>Strongylocentrotus</taxon>
    </lineage>
</organism>
<dbReference type="PANTHER" id="PTHR36695:SF12">
    <property type="entry name" value="AGAP008648-PA"/>
    <property type="match status" value="1"/>
</dbReference>
<sequence>MIVVFFIIASIFVLTGYGNVVDVEYTADVLDLFGVHVMTSPNNPFDFDVVPPIAAPNQNEFILRFRVRSGADTHVALSTNGRQEIYDIVFGRNRNRYTAVSQCSNSGCNELGAVKMPDAVSFYQIQDLWIGYDYSQRIIQVGRGADSIPRLEVVVPTPLSLAELGFSTSGGTEGYWWLPDDYLVQSCGSLLYETDGIYSHRYTLPVIPRLSSRSFEFDFYVMALADVHILLASEVELSDDEPAYEIVLGSASNTESEIRRCKLTIECCPSIASAQTPQILSEVALLKFTIRYNYGLLKIFSGDEETPFLSVLDPSPISVRTIAYSTGPNNGGIFEFPSKGITSGLLTFDTEADSPFNLDLPLVPVEKAYNVNFTFLVKAEKSVVIVFSPVININEYSGLLYEIVIGGLNGLTTIRLCSDCDTSASVEDHQPLNQNEFRRFRINFYDGYINLFEERRDQPTLYYQDTNPQGVRAVGFTTRDGATGRFVFSTCNLY</sequence>
<name>A0A7M7NVI1_STRPU</name>
<dbReference type="GeneID" id="105445286"/>
<dbReference type="OrthoDB" id="2142040at2759"/>
<proteinExistence type="predicted"/>
<dbReference type="PANTHER" id="PTHR36695">
    <property type="entry name" value="AGAP008648-PA"/>
    <property type="match status" value="1"/>
</dbReference>
<dbReference type="AlphaFoldDB" id="A0A7M7NVI1"/>
<dbReference type="Proteomes" id="UP000007110">
    <property type="component" value="Unassembled WGS sequence"/>
</dbReference>
<dbReference type="EnsemblMetazoa" id="XM_030986281">
    <property type="protein sequence ID" value="XP_030842141"/>
    <property type="gene ID" value="LOC105445286"/>
</dbReference>
<accession>A0A7M7NVI1</accession>
<evidence type="ECO:0000313" key="3">
    <source>
        <dbReference type="EnsemblMetazoa" id="XP_030842141"/>
    </source>
</evidence>
<evidence type="ECO:0000256" key="1">
    <source>
        <dbReference type="SAM" id="SignalP"/>
    </source>
</evidence>
<protein>
    <recommendedName>
        <fullName evidence="2">Farnesoic acid O-methyl transferase domain-containing protein</fullName>
    </recommendedName>
</protein>
<reference evidence="3" key="2">
    <citation type="submission" date="2021-01" db="UniProtKB">
        <authorList>
            <consortium name="EnsemblMetazoa"/>
        </authorList>
    </citation>
    <scope>IDENTIFICATION</scope>
</reference>
<dbReference type="OMA" id="QNCHELA"/>
<dbReference type="KEGG" id="spu:105445286"/>
<feature type="domain" description="Farnesoic acid O-methyl transferase" evidence="2">
    <location>
        <begin position="370"/>
        <end position="489"/>
    </location>
</feature>
<feature type="domain" description="Farnesoic acid O-methyl transferase" evidence="2">
    <location>
        <begin position="59"/>
        <end position="177"/>
    </location>
</feature>